<reference evidence="2" key="1">
    <citation type="submission" date="2015-04" db="EMBL/GenBank/DDBJ databases">
        <authorList>
            <person name="Mushtaq Mamoona"/>
        </authorList>
    </citation>
    <scope>NUCLEOTIDE SEQUENCE [LARGE SCALE GENOMIC DNA]</scope>
    <source>
        <strain evidence="2">AN4859/03</strain>
    </source>
</reference>
<gene>
    <name evidence="1" type="ORF">BRSU_0054</name>
</gene>
<keyword evidence="2" id="KW-1185">Reference proteome</keyword>
<organism evidence="1 2">
    <name type="scientific">Brachyspira suanatina</name>
    <dbReference type="NCBI Taxonomy" id="381802"/>
    <lineage>
        <taxon>Bacteria</taxon>
        <taxon>Pseudomonadati</taxon>
        <taxon>Spirochaetota</taxon>
        <taxon>Spirochaetia</taxon>
        <taxon>Brachyspirales</taxon>
        <taxon>Brachyspiraceae</taxon>
        <taxon>Brachyspira</taxon>
    </lineage>
</organism>
<name>A0A0G4K353_9SPIR</name>
<evidence type="ECO:0000313" key="1">
    <source>
        <dbReference type="EMBL" id="CRF31369.1"/>
    </source>
</evidence>
<evidence type="ECO:0000313" key="2">
    <source>
        <dbReference type="Proteomes" id="UP000043763"/>
    </source>
</evidence>
<protein>
    <submittedName>
        <fullName evidence="1">Uncharacterized protein</fullName>
    </submittedName>
</protein>
<dbReference type="AlphaFoldDB" id="A0A0G4K353"/>
<dbReference type="Proteomes" id="UP000043763">
    <property type="component" value="Unassembled WGS sequence"/>
</dbReference>
<accession>A0A0G4K353</accession>
<dbReference type="EMBL" id="CVLB01000001">
    <property type="protein sequence ID" value="CRF31369.1"/>
    <property type="molecule type" value="Genomic_DNA"/>
</dbReference>
<dbReference type="RefSeq" id="WP_048593261.1">
    <property type="nucleotide sequence ID" value="NZ_CVLB01000001.1"/>
</dbReference>
<sequence>MNTKYNKETEKQIYEIIKKYNPTFEEISKKLNINYDDLKEYINKSSKKYKKSLIKKIRKAKEEYLKDVKIKIENALIKKALGYYSKEIIREIKTDKDGKESKTRKIINKYNPPSERAIIVFFEILKNRNNKRLEKAELKRNIQEEDSRINIKVGFDN</sequence>
<dbReference type="OrthoDB" id="307859at2"/>
<proteinExistence type="predicted"/>